<reference evidence="7 8" key="1">
    <citation type="submission" date="2015-07" db="EMBL/GenBank/DDBJ databases">
        <authorList>
            <person name="Ju K.-S."/>
            <person name="Doroghazi J.R."/>
            <person name="Metcalf W.W."/>
        </authorList>
    </citation>
    <scope>NUCLEOTIDE SEQUENCE [LARGE SCALE GENOMIC DNA]</scope>
    <source>
        <strain evidence="7 8">NRRL B-3589</strain>
    </source>
</reference>
<dbReference type="PANTHER" id="PTHR43303">
    <property type="entry name" value="NADPH DEHYDROGENASE C23G7.10C-RELATED"/>
    <property type="match status" value="1"/>
</dbReference>
<evidence type="ECO:0000313" key="7">
    <source>
        <dbReference type="EMBL" id="KOG34735.1"/>
    </source>
</evidence>
<proteinExistence type="predicted"/>
<dbReference type="SUPFAM" id="SSF51395">
    <property type="entry name" value="FMN-linked oxidoreductases"/>
    <property type="match status" value="1"/>
</dbReference>
<evidence type="ECO:0000256" key="3">
    <source>
        <dbReference type="ARBA" id="ARBA00022643"/>
    </source>
</evidence>
<evidence type="ECO:0000313" key="8">
    <source>
        <dbReference type="Proteomes" id="UP000037020"/>
    </source>
</evidence>
<organism evidence="7 8">
    <name type="scientific">Streptomyces varsoviensis</name>
    <dbReference type="NCBI Taxonomy" id="67373"/>
    <lineage>
        <taxon>Bacteria</taxon>
        <taxon>Bacillati</taxon>
        <taxon>Actinomycetota</taxon>
        <taxon>Actinomycetes</taxon>
        <taxon>Kitasatosporales</taxon>
        <taxon>Streptomycetaceae</taxon>
        <taxon>Streptomyces</taxon>
    </lineage>
</organism>
<evidence type="ECO:0000256" key="1">
    <source>
        <dbReference type="ARBA" id="ARBA00001917"/>
    </source>
</evidence>
<keyword evidence="4" id="KW-0521">NADP</keyword>
<dbReference type="EMBL" id="LGUT01004796">
    <property type="protein sequence ID" value="KOG34735.1"/>
    <property type="molecule type" value="Genomic_DNA"/>
</dbReference>
<evidence type="ECO:0000256" key="2">
    <source>
        <dbReference type="ARBA" id="ARBA00022630"/>
    </source>
</evidence>
<dbReference type="Pfam" id="PF00724">
    <property type="entry name" value="Oxidored_FMN"/>
    <property type="match status" value="1"/>
</dbReference>
<dbReference type="Proteomes" id="UP000037020">
    <property type="component" value="Unassembled WGS sequence"/>
</dbReference>
<comment type="cofactor">
    <cofactor evidence="1">
        <name>FMN</name>
        <dbReference type="ChEBI" id="CHEBI:58210"/>
    </cofactor>
</comment>
<feature type="domain" description="NADH:flavin oxidoreductase/NADH oxidase N-terminal" evidence="6">
    <location>
        <begin position="2"/>
        <end position="335"/>
    </location>
</feature>
<keyword evidence="3" id="KW-0288">FMN</keyword>
<evidence type="ECO:0000256" key="4">
    <source>
        <dbReference type="ARBA" id="ARBA00022857"/>
    </source>
</evidence>
<dbReference type="InterPro" id="IPR013785">
    <property type="entry name" value="Aldolase_TIM"/>
</dbReference>
<name>A0ABR5IQK6_9ACTN</name>
<evidence type="ECO:0000259" key="6">
    <source>
        <dbReference type="Pfam" id="PF00724"/>
    </source>
</evidence>
<gene>
    <name evidence="7" type="ORF">ADK38_47710</name>
</gene>
<evidence type="ECO:0000256" key="5">
    <source>
        <dbReference type="ARBA" id="ARBA00023002"/>
    </source>
</evidence>
<dbReference type="RefSeq" id="WP_037964226.1">
    <property type="nucleotide sequence ID" value="NZ_JOBF01000005.1"/>
</dbReference>
<keyword evidence="5" id="KW-0560">Oxidoreductase</keyword>
<dbReference type="CDD" id="cd02932">
    <property type="entry name" value="OYE_YqiM_FMN"/>
    <property type="match status" value="1"/>
</dbReference>
<sequence length="352" mass="37936">MRPLRLRELTIPNRVWMSPMAQYSAGPDGVPTDWHLVHYGSRAVGGVGLLMVEATAIAPRQRTTSSDLGIWNEEQAAAHRRLTSFVADRGTVPAIQLLAAGRKSSHQVPWVGGGQNGPVAVGDGGWETIGPTAAPIGDLNVPREAEEADLDEVVESFTNAARMAHLAGYQAVEIMAAHGYLLHQFLSPLSNQRTDHYGGSLHNRMRFPLRAIRAVRAAFPAEKPVFVRVTATDWADGGLTIDDAAVFAKELATIGIDLLDISSGGAVRAREARIPVRDEVHVEFAETLKKASGLATAPVGMICGIPRAGEIIAAGQADAILLGRPLLRDPYLALRHRMDDKSAWPVQYHRGL</sequence>
<dbReference type="PANTHER" id="PTHR43303:SF4">
    <property type="entry name" value="NADPH DEHYDROGENASE C23G7.10C-RELATED"/>
    <property type="match status" value="1"/>
</dbReference>
<keyword evidence="8" id="KW-1185">Reference proteome</keyword>
<dbReference type="InterPro" id="IPR001155">
    <property type="entry name" value="OxRdtase_FMN_N"/>
</dbReference>
<accession>A0ABR5IQK6</accession>
<dbReference type="InterPro" id="IPR044152">
    <property type="entry name" value="YqjM-like"/>
</dbReference>
<comment type="caution">
    <text evidence="7">The sequence shown here is derived from an EMBL/GenBank/DDBJ whole genome shotgun (WGS) entry which is preliminary data.</text>
</comment>
<protein>
    <submittedName>
        <fullName evidence="7">Oxidoreductase</fullName>
    </submittedName>
</protein>
<dbReference type="Gene3D" id="3.20.20.70">
    <property type="entry name" value="Aldolase class I"/>
    <property type="match status" value="1"/>
</dbReference>
<keyword evidence="2" id="KW-0285">Flavoprotein</keyword>